<feature type="domain" description="Spore germination GerAC-like C-terminal" evidence="8">
    <location>
        <begin position="232"/>
        <end position="390"/>
    </location>
</feature>
<dbReference type="Gene3D" id="3.30.300.210">
    <property type="entry name" value="Nutrient germinant receptor protein C, domain 3"/>
    <property type="match status" value="1"/>
</dbReference>
<reference evidence="11" key="1">
    <citation type="submission" date="2018-08" db="EMBL/GenBank/DDBJ databases">
        <authorList>
            <person name="Chevrot R."/>
        </authorList>
    </citation>
    <scope>NUCLEOTIDE SEQUENCE [LARGE SCALE GENOMIC DNA]</scope>
</reference>
<organism evidence="10 11">
    <name type="scientific">Paenibacillus alvei</name>
    <name type="common">Bacillus alvei</name>
    <dbReference type="NCBI Taxonomy" id="44250"/>
    <lineage>
        <taxon>Bacteria</taxon>
        <taxon>Bacillati</taxon>
        <taxon>Bacillota</taxon>
        <taxon>Bacilli</taxon>
        <taxon>Bacillales</taxon>
        <taxon>Paenibacillaceae</taxon>
        <taxon>Paenibacillus</taxon>
    </lineage>
</organism>
<keyword evidence="4" id="KW-0732">Signal</keyword>
<evidence type="ECO:0000256" key="7">
    <source>
        <dbReference type="ARBA" id="ARBA00023288"/>
    </source>
</evidence>
<keyword evidence="6" id="KW-0564">Palmitate</keyword>
<comment type="subcellular location">
    <subcellularLocation>
        <location evidence="1">Membrane</location>
        <topology evidence="1">Lipid-anchor</topology>
    </subcellularLocation>
</comment>
<dbReference type="Pfam" id="PF25198">
    <property type="entry name" value="Spore_GerAC_N"/>
    <property type="match status" value="1"/>
</dbReference>
<dbReference type="InterPro" id="IPR038501">
    <property type="entry name" value="Spore_GerAC_C_sf"/>
</dbReference>
<proteinExistence type="inferred from homology"/>
<evidence type="ECO:0000313" key="10">
    <source>
        <dbReference type="EMBL" id="SYX83663.1"/>
    </source>
</evidence>
<name>A0A383RA53_PAEAL</name>
<dbReference type="EMBL" id="LS992241">
    <property type="protein sequence ID" value="SYX83663.1"/>
    <property type="molecule type" value="Genomic_DNA"/>
</dbReference>
<evidence type="ECO:0000313" key="11">
    <source>
        <dbReference type="Proteomes" id="UP000304148"/>
    </source>
</evidence>
<evidence type="ECO:0000256" key="1">
    <source>
        <dbReference type="ARBA" id="ARBA00004635"/>
    </source>
</evidence>
<protein>
    <submittedName>
        <fullName evidence="10">Germination protein, Ger(X)C family</fullName>
    </submittedName>
</protein>
<dbReference type="GO" id="GO:0009847">
    <property type="term" value="P:spore germination"/>
    <property type="evidence" value="ECO:0007669"/>
    <property type="project" value="InterPro"/>
</dbReference>
<dbReference type="Pfam" id="PF05504">
    <property type="entry name" value="Spore_GerAC"/>
    <property type="match status" value="1"/>
</dbReference>
<evidence type="ECO:0000259" key="8">
    <source>
        <dbReference type="Pfam" id="PF05504"/>
    </source>
</evidence>
<gene>
    <name evidence="10" type="ORF">PBLR_12085</name>
</gene>
<dbReference type="GO" id="GO:0016020">
    <property type="term" value="C:membrane"/>
    <property type="evidence" value="ECO:0007669"/>
    <property type="project" value="UniProtKB-SubCell"/>
</dbReference>
<dbReference type="PANTHER" id="PTHR35789:SF1">
    <property type="entry name" value="SPORE GERMINATION PROTEIN B3"/>
    <property type="match status" value="1"/>
</dbReference>
<dbReference type="AlphaFoldDB" id="A0A383RA53"/>
<dbReference type="InterPro" id="IPR046953">
    <property type="entry name" value="Spore_GerAC-like_C"/>
</dbReference>
<keyword evidence="5" id="KW-0472">Membrane</keyword>
<dbReference type="NCBIfam" id="TIGR02887">
    <property type="entry name" value="spore_ger_x_C"/>
    <property type="match status" value="1"/>
</dbReference>
<evidence type="ECO:0000259" key="9">
    <source>
        <dbReference type="Pfam" id="PF25198"/>
    </source>
</evidence>
<accession>A0A383RA53</accession>
<evidence type="ECO:0000256" key="6">
    <source>
        <dbReference type="ARBA" id="ARBA00023139"/>
    </source>
</evidence>
<feature type="domain" description="Spore germination protein N-terminal" evidence="9">
    <location>
        <begin position="38"/>
        <end position="213"/>
    </location>
</feature>
<keyword evidence="3" id="KW-0309">Germination</keyword>
<dbReference type="Proteomes" id="UP000304148">
    <property type="component" value="Chromosome"/>
</dbReference>
<dbReference type="InterPro" id="IPR008844">
    <property type="entry name" value="Spore_GerAC-like"/>
</dbReference>
<evidence type="ECO:0000256" key="2">
    <source>
        <dbReference type="ARBA" id="ARBA00007886"/>
    </source>
</evidence>
<comment type="similarity">
    <text evidence="2">Belongs to the GerABKC lipoprotein family.</text>
</comment>
<dbReference type="PANTHER" id="PTHR35789">
    <property type="entry name" value="SPORE GERMINATION PROTEIN B3"/>
    <property type="match status" value="1"/>
</dbReference>
<dbReference type="InterPro" id="IPR057336">
    <property type="entry name" value="GerAC_N"/>
</dbReference>
<keyword evidence="7" id="KW-0449">Lipoprotein</keyword>
<evidence type="ECO:0000256" key="5">
    <source>
        <dbReference type="ARBA" id="ARBA00023136"/>
    </source>
</evidence>
<evidence type="ECO:0000256" key="3">
    <source>
        <dbReference type="ARBA" id="ARBA00022544"/>
    </source>
</evidence>
<dbReference type="RefSeq" id="WP_138185707.1">
    <property type="nucleotide sequence ID" value="NZ_LS992241.1"/>
</dbReference>
<sequence>MSVFDHAVDKSPCRHGINKRCLLISVLCLFLLLTGCWDSKNVQELNYVTAFGIDYDKGKYIVYTNSLEFTNVAKQEGTRTPSKSPTWIGRGEGYTLDSAVNDIYAASTLQIIWDHTTVIIFSERALQKDVNKMVDSLLRFSGIRYTAWVYGTKTPIADLFAVTIPFNLSPIASMLYSPDDILKQQTNIPPLQLQKMVTQLNEPGSTVLLPSLSLNNEEWTKDKKIISQHELNGVFILQKGKYKSWMKQDQVLGLRWMSNQIQKVHIGVGQSTTPDAVLTIKKPKSTVKVSLQDGVPKFNLEIDVQGSVEEITDNATKEHIVAAAKEKIKNDIQQTFQQGLNRKLDIYSLQNRVYRKYISFWQINNNGSLLQLTPNSLQQIDVHVQIKDSGMNRLSR</sequence>
<evidence type="ECO:0000256" key="4">
    <source>
        <dbReference type="ARBA" id="ARBA00022729"/>
    </source>
</evidence>